<feature type="non-terminal residue" evidence="1">
    <location>
        <position position="84"/>
    </location>
</feature>
<dbReference type="Proteomes" id="UP001233999">
    <property type="component" value="Unassembled WGS sequence"/>
</dbReference>
<dbReference type="EMBL" id="JASPKZ010007751">
    <property type="protein sequence ID" value="KAJ9582736.1"/>
    <property type="molecule type" value="Genomic_DNA"/>
</dbReference>
<comment type="caution">
    <text evidence="1">The sequence shown here is derived from an EMBL/GenBank/DDBJ whole genome shotgun (WGS) entry which is preliminary data.</text>
</comment>
<proteinExistence type="predicted"/>
<evidence type="ECO:0000313" key="2">
    <source>
        <dbReference type="Proteomes" id="UP001233999"/>
    </source>
</evidence>
<accession>A0AAD7ZLV5</accession>
<reference evidence="1" key="2">
    <citation type="submission" date="2023-05" db="EMBL/GenBank/DDBJ databases">
        <authorList>
            <person name="Fouks B."/>
        </authorList>
    </citation>
    <scope>NUCLEOTIDE SEQUENCE</scope>
    <source>
        <strain evidence="1">Stay&amp;Tobe</strain>
        <tissue evidence="1">Testes</tissue>
    </source>
</reference>
<sequence>SSSSSSPLKGYFEDWWRPRKAHAFDYYDEYNLNPGLEWDEEFTDKPFNLSHCHCFTKKKDELYINSNCVNYYWKKKINFQKQIL</sequence>
<dbReference type="AlphaFoldDB" id="A0AAD7ZLV5"/>
<protein>
    <submittedName>
        <fullName evidence="1">Uncharacterized protein</fullName>
    </submittedName>
</protein>
<gene>
    <name evidence="1" type="ORF">L9F63_022918</name>
</gene>
<keyword evidence="2" id="KW-1185">Reference proteome</keyword>
<reference evidence="1" key="1">
    <citation type="journal article" date="2023" name="IScience">
        <title>Live-bearing cockroach genome reveals convergent evolutionary mechanisms linked to viviparity in insects and beyond.</title>
        <authorList>
            <person name="Fouks B."/>
            <person name="Harrison M.C."/>
            <person name="Mikhailova A.A."/>
            <person name="Marchal E."/>
            <person name="English S."/>
            <person name="Carruthers M."/>
            <person name="Jennings E.C."/>
            <person name="Chiamaka E.L."/>
            <person name="Frigard R.A."/>
            <person name="Pippel M."/>
            <person name="Attardo G.M."/>
            <person name="Benoit J.B."/>
            <person name="Bornberg-Bauer E."/>
            <person name="Tobe S.S."/>
        </authorList>
    </citation>
    <scope>NUCLEOTIDE SEQUENCE</scope>
    <source>
        <strain evidence="1">Stay&amp;Tobe</strain>
    </source>
</reference>
<name>A0AAD7ZLV5_DIPPU</name>
<organism evidence="1 2">
    <name type="scientific">Diploptera punctata</name>
    <name type="common">Pacific beetle cockroach</name>
    <dbReference type="NCBI Taxonomy" id="6984"/>
    <lineage>
        <taxon>Eukaryota</taxon>
        <taxon>Metazoa</taxon>
        <taxon>Ecdysozoa</taxon>
        <taxon>Arthropoda</taxon>
        <taxon>Hexapoda</taxon>
        <taxon>Insecta</taxon>
        <taxon>Pterygota</taxon>
        <taxon>Neoptera</taxon>
        <taxon>Polyneoptera</taxon>
        <taxon>Dictyoptera</taxon>
        <taxon>Blattodea</taxon>
        <taxon>Blaberoidea</taxon>
        <taxon>Blaberidae</taxon>
        <taxon>Diplopterinae</taxon>
        <taxon>Diploptera</taxon>
    </lineage>
</organism>
<feature type="non-terminal residue" evidence="1">
    <location>
        <position position="1"/>
    </location>
</feature>
<evidence type="ECO:0000313" key="1">
    <source>
        <dbReference type="EMBL" id="KAJ9582736.1"/>
    </source>
</evidence>